<dbReference type="AlphaFoldDB" id="A0A1Y1RNS3"/>
<accession>A0A1Y1RNS3</accession>
<evidence type="ECO:0000313" key="4">
    <source>
        <dbReference type="Proteomes" id="UP000192359"/>
    </source>
</evidence>
<organism evidence="3 4">
    <name type="scientific">Rothia nasimurium</name>
    <dbReference type="NCBI Taxonomy" id="85336"/>
    <lineage>
        <taxon>Bacteria</taxon>
        <taxon>Bacillati</taxon>
        <taxon>Actinomycetota</taxon>
        <taxon>Actinomycetes</taxon>
        <taxon>Micrococcales</taxon>
        <taxon>Micrococcaceae</taxon>
        <taxon>Rothia</taxon>
    </lineage>
</organism>
<evidence type="ECO:0000259" key="2">
    <source>
        <dbReference type="Pfam" id="PF21722"/>
    </source>
</evidence>
<evidence type="ECO:0000313" key="3">
    <source>
        <dbReference type="EMBL" id="ORC15751.1"/>
    </source>
</evidence>
<dbReference type="EMBL" id="LXWF01000042">
    <property type="protein sequence ID" value="ORC15751.1"/>
    <property type="molecule type" value="Genomic_DNA"/>
</dbReference>
<dbReference type="InterPro" id="IPR049304">
    <property type="entry name" value="Gly_rich_dom"/>
</dbReference>
<feature type="chain" id="PRO_5012847245" description="Glycine-rich domain-containing protein" evidence="1">
    <location>
        <begin position="33"/>
        <end position="367"/>
    </location>
</feature>
<comment type="caution">
    <text evidence="3">The sequence shown here is derived from an EMBL/GenBank/DDBJ whole genome shotgun (WGS) entry which is preliminary data.</text>
</comment>
<feature type="signal peptide" evidence="1">
    <location>
        <begin position="1"/>
        <end position="32"/>
    </location>
</feature>
<dbReference type="RefSeq" id="WP_083092917.1">
    <property type="nucleotide sequence ID" value="NZ_LXWF01000042.1"/>
</dbReference>
<evidence type="ECO:0000256" key="1">
    <source>
        <dbReference type="SAM" id="SignalP"/>
    </source>
</evidence>
<gene>
    <name evidence="3" type="ORF">A7979_06030</name>
</gene>
<dbReference type="OrthoDB" id="10021302at2"/>
<protein>
    <recommendedName>
        <fullName evidence="2">Glycine-rich domain-containing protein</fullName>
    </recommendedName>
</protein>
<keyword evidence="4" id="KW-1185">Reference proteome</keyword>
<proteinExistence type="predicted"/>
<sequence length="367" mass="35260">MPSNQMTRRHLVQGASWSVPVILGTSMVPSYAASQTCANGTFVAPAPAADSDQAVTTTWTVPEGVSKICFSVLGGGGGRSYLSYMQGGAGGIITGELMVTPGQQLTLVVAAGGIGSPGLPATGGGGYGDGGSVLAPETETINGGLNSYAASGGGGSAILLGVGDSATPLVVAGGGGGGGFAGWWTLREPGITPRQWTVGSRPSAGGAGQSVGLNSVYMSIERVTATTYGGGGATGGKGGAGGANGAMTNQIDSVQILEFAQLPGNPGQDGFKAKGADGNISYIHNSGYTNAMRSGAGGGGYGGGGSGGIVGVASISEQSKSTGQVGASGGGGGNYVSSQVLGATIALGSNGGTARSVRNHGAISILY</sequence>
<dbReference type="Pfam" id="PF21722">
    <property type="entry name" value="Gly_rich_2"/>
    <property type="match status" value="1"/>
</dbReference>
<name>A0A1Y1RNS3_9MICC</name>
<reference evidence="3 4" key="1">
    <citation type="submission" date="2016-05" db="EMBL/GenBank/DDBJ databases">
        <title>Draft genome sequence of a porcine commensal Rothia nasimurium.</title>
        <authorList>
            <person name="Gaiser R.A."/>
            <person name="Van Baarlen P."/>
            <person name="Wells J.M."/>
        </authorList>
    </citation>
    <scope>NUCLEOTIDE SEQUENCE [LARGE SCALE GENOMIC DNA]</scope>
    <source>
        <strain evidence="3 4">PT-32</strain>
    </source>
</reference>
<feature type="domain" description="Glycine-rich" evidence="2">
    <location>
        <begin position="55"/>
        <end position="209"/>
    </location>
</feature>
<dbReference type="Proteomes" id="UP000192359">
    <property type="component" value="Unassembled WGS sequence"/>
</dbReference>
<keyword evidence="1" id="KW-0732">Signal</keyword>